<gene>
    <name evidence="6" type="primary">comR_2</name>
    <name evidence="6" type="ORF">PAM7971_01405</name>
</gene>
<dbReference type="PANTHER" id="PTHR47506">
    <property type="entry name" value="TRANSCRIPTIONAL REGULATORY PROTEIN"/>
    <property type="match status" value="1"/>
</dbReference>
<dbReference type="AlphaFoldDB" id="A0A1Y5S6I7"/>
<dbReference type="SUPFAM" id="SSF46689">
    <property type="entry name" value="Homeodomain-like"/>
    <property type="match status" value="1"/>
</dbReference>
<feature type="domain" description="HTH tetR-type" evidence="5">
    <location>
        <begin position="6"/>
        <end position="66"/>
    </location>
</feature>
<keyword evidence="3" id="KW-0804">Transcription</keyword>
<evidence type="ECO:0000256" key="2">
    <source>
        <dbReference type="ARBA" id="ARBA00023125"/>
    </source>
</evidence>
<dbReference type="Gene3D" id="1.10.357.10">
    <property type="entry name" value="Tetracycline Repressor, domain 2"/>
    <property type="match status" value="1"/>
</dbReference>
<keyword evidence="7" id="KW-1185">Reference proteome</keyword>
<accession>A0A1Y5S6I7</accession>
<dbReference type="InterPro" id="IPR001647">
    <property type="entry name" value="HTH_TetR"/>
</dbReference>
<name>A0A1Y5S6I7_9RHOB</name>
<reference evidence="6 7" key="1">
    <citation type="submission" date="2017-03" db="EMBL/GenBank/DDBJ databases">
        <authorList>
            <person name="Afonso C.L."/>
            <person name="Miller P.J."/>
            <person name="Scott M.A."/>
            <person name="Spackman E."/>
            <person name="Goraichik I."/>
            <person name="Dimitrov K.M."/>
            <person name="Suarez D.L."/>
            <person name="Swayne D.E."/>
        </authorList>
    </citation>
    <scope>NUCLEOTIDE SEQUENCE [LARGE SCALE GENOMIC DNA]</scope>
    <source>
        <strain evidence="6 7">CECT 7971</strain>
    </source>
</reference>
<dbReference type="Pfam" id="PF16925">
    <property type="entry name" value="TetR_C_13"/>
    <property type="match status" value="1"/>
</dbReference>
<dbReference type="SUPFAM" id="SSF48498">
    <property type="entry name" value="Tetracyclin repressor-like, C-terminal domain"/>
    <property type="match status" value="1"/>
</dbReference>
<keyword evidence="2 4" id="KW-0238">DNA-binding</keyword>
<dbReference type="Gene3D" id="1.10.10.60">
    <property type="entry name" value="Homeodomain-like"/>
    <property type="match status" value="1"/>
</dbReference>
<evidence type="ECO:0000256" key="1">
    <source>
        <dbReference type="ARBA" id="ARBA00023015"/>
    </source>
</evidence>
<dbReference type="GO" id="GO:0003677">
    <property type="term" value="F:DNA binding"/>
    <property type="evidence" value="ECO:0007669"/>
    <property type="project" value="UniProtKB-UniRule"/>
</dbReference>
<evidence type="ECO:0000313" key="6">
    <source>
        <dbReference type="EMBL" id="SLN33621.1"/>
    </source>
</evidence>
<proteinExistence type="predicted"/>
<evidence type="ECO:0000313" key="7">
    <source>
        <dbReference type="Proteomes" id="UP000193307"/>
    </source>
</evidence>
<evidence type="ECO:0000256" key="4">
    <source>
        <dbReference type="PROSITE-ProRule" id="PRU00335"/>
    </source>
</evidence>
<evidence type="ECO:0000256" key="3">
    <source>
        <dbReference type="ARBA" id="ARBA00023163"/>
    </source>
</evidence>
<evidence type="ECO:0000259" key="5">
    <source>
        <dbReference type="PROSITE" id="PS50977"/>
    </source>
</evidence>
<sequence length="216" mass="23922">MSRPAKFDRDEALQAAMLIFWEKGYHATSLKDLECALKMKPGSIYSAFCNKENLYLLALGLYVQRSINRFRAHMEQANSPLTGLAEYIRGFARLAPEDVACQVCMLTKTLVDATSTEPKIADQAKIHLGHIRQAFADAFERAKAEGELPDHADCTHLARRFQGTIAALRFELHLGIEQTDIAALAEELAGDVETLRLNAPDHPHLITATSFGVTPT</sequence>
<organism evidence="6 7">
    <name type="scientific">Pacificibacter marinus</name>
    <dbReference type="NCBI Taxonomy" id="658057"/>
    <lineage>
        <taxon>Bacteria</taxon>
        <taxon>Pseudomonadati</taxon>
        <taxon>Pseudomonadota</taxon>
        <taxon>Alphaproteobacteria</taxon>
        <taxon>Rhodobacterales</taxon>
        <taxon>Roseobacteraceae</taxon>
        <taxon>Pacificibacter</taxon>
    </lineage>
</organism>
<dbReference type="PANTHER" id="PTHR47506:SF10">
    <property type="entry name" value="TRANSCRIPTIONAL REGULATORY PROTEIN"/>
    <property type="match status" value="1"/>
</dbReference>
<dbReference type="EMBL" id="FWFW01000003">
    <property type="protein sequence ID" value="SLN33621.1"/>
    <property type="molecule type" value="Genomic_DNA"/>
</dbReference>
<dbReference type="InterPro" id="IPR036271">
    <property type="entry name" value="Tet_transcr_reg_TetR-rel_C_sf"/>
</dbReference>
<protein>
    <submittedName>
        <fullName evidence="6">HTH-type transcriptional repressor ComR</fullName>
    </submittedName>
</protein>
<dbReference type="Pfam" id="PF00440">
    <property type="entry name" value="TetR_N"/>
    <property type="match status" value="1"/>
</dbReference>
<dbReference type="PROSITE" id="PS50977">
    <property type="entry name" value="HTH_TETR_2"/>
    <property type="match status" value="1"/>
</dbReference>
<dbReference type="InterPro" id="IPR009057">
    <property type="entry name" value="Homeodomain-like_sf"/>
</dbReference>
<keyword evidence="1" id="KW-0805">Transcription regulation</keyword>
<dbReference type="OrthoDB" id="9779746at2"/>
<dbReference type="STRING" id="658057.SAMN04488032_106148"/>
<dbReference type="InterPro" id="IPR011075">
    <property type="entry name" value="TetR_C"/>
</dbReference>
<feature type="DNA-binding region" description="H-T-H motif" evidence="4">
    <location>
        <begin position="29"/>
        <end position="48"/>
    </location>
</feature>
<dbReference type="RefSeq" id="WP_085848281.1">
    <property type="nucleotide sequence ID" value="NZ_FNZV01000006.1"/>
</dbReference>
<dbReference type="Proteomes" id="UP000193307">
    <property type="component" value="Unassembled WGS sequence"/>
</dbReference>